<dbReference type="EMBL" id="CP093547">
    <property type="protein sequence ID" value="UNP30725.1"/>
    <property type="molecule type" value="Genomic_DNA"/>
</dbReference>
<accession>A0ABY3XGH0</accession>
<protein>
    <submittedName>
        <fullName evidence="1">Uncharacterized protein</fullName>
    </submittedName>
</protein>
<organism evidence="1 2">
    <name type="scientific">Lysobacter gummosus</name>
    <dbReference type="NCBI Taxonomy" id="262324"/>
    <lineage>
        <taxon>Bacteria</taxon>
        <taxon>Pseudomonadati</taxon>
        <taxon>Pseudomonadota</taxon>
        <taxon>Gammaproteobacteria</taxon>
        <taxon>Lysobacterales</taxon>
        <taxon>Lysobacteraceae</taxon>
        <taxon>Lysobacter</taxon>
    </lineage>
</organism>
<dbReference type="RefSeq" id="WP_057941923.1">
    <property type="nucleotide sequence ID" value="NZ_CP011131.1"/>
</dbReference>
<proteinExistence type="predicted"/>
<name>A0ABY3XGH0_9GAMM</name>
<reference evidence="1 2" key="1">
    <citation type="submission" date="2022-03" db="EMBL/GenBank/DDBJ databases">
        <title>Complete genome sequence of Lysobacter capsici VKM B-2533 and Lysobacter gummosus 10.1.1, promising sources of lytic agents.</title>
        <authorList>
            <person name="Tarlachkov S.V."/>
            <person name="Kudryakova I.V."/>
            <person name="Afoshin A.S."/>
            <person name="Leontyevskaya E.A."/>
            <person name="Leontyevskaya N.V."/>
        </authorList>
    </citation>
    <scope>NUCLEOTIDE SEQUENCE [LARGE SCALE GENOMIC DNA]</scope>
    <source>
        <strain evidence="1 2">10.1.1</strain>
    </source>
</reference>
<evidence type="ECO:0000313" key="1">
    <source>
        <dbReference type="EMBL" id="UNP30725.1"/>
    </source>
</evidence>
<keyword evidence="2" id="KW-1185">Reference proteome</keyword>
<sequence length="242" mass="27439">MNREELQRKEEVEYAARFFHHHFGLLPEFETLPTSSRPDVCVRFEGKRIGIELTRAVDGDQAVFDSFADYLLDAARTRYAELGGNTGMVMVSLRPRFAVRGLRGQALGVELAQDLAVLWREPSGTTIIRGEQLSQAVRRVVSQVRAFPVEGAQSTVWQSPISAWVQGITVDRLQPIIDKKGVELGVYRQMGCDEYWLLIYARQGKSAEIFDEAYGFDSSALTSPFDRTFFYDCWRSKELAQA</sequence>
<gene>
    <name evidence="1" type="ORF">MOV92_05565</name>
</gene>
<evidence type="ECO:0000313" key="2">
    <source>
        <dbReference type="Proteomes" id="UP000829194"/>
    </source>
</evidence>
<dbReference type="Proteomes" id="UP000829194">
    <property type="component" value="Chromosome"/>
</dbReference>